<name>A0A0R2N9H1_9LACO</name>
<keyword evidence="3" id="KW-0863">Zinc-finger</keyword>
<comment type="caution">
    <text evidence="6">The sequence shown here is derived from an EMBL/GenBank/DDBJ whole genome shotgun (WGS) entry which is preliminary data.</text>
</comment>
<dbReference type="GO" id="GO:0009317">
    <property type="term" value="C:acetyl-CoA carboxylase complex"/>
    <property type="evidence" value="ECO:0007669"/>
    <property type="project" value="InterPro"/>
</dbReference>
<dbReference type="InterPro" id="IPR000438">
    <property type="entry name" value="Acetyl_CoA_COase_Trfase_b_su"/>
</dbReference>
<keyword evidence="2 6" id="KW-0808">Transferase</keyword>
<reference evidence="6 7" key="1">
    <citation type="journal article" date="2015" name="Genome Announc.">
        <title>Expanding the biotechnology potential of lactobacilli through comparative genomics of 213 strains and associated genera.</title>
        <authorList>
            <person name="Sun Z."/>
            <person name="Harris H.M."/>
            <person name="McCann A."/>
            <person name="Guo C."/>
            <person name="Argimon S."/>
            <person name="Zhang W."/>
            <person name="Yang X."/>
            <person name="Jeffery I.B."/>
            <person name="Cooney J.C."/>
            <person name="Kagawa T.F."/>
            <person name="Liu W."/>
            <person name="Song Y."/>
            <person name="Salvetti E."/>
            <person name="Wrobel A."/>
            <person name="Rasinkangas P."/>
            <person name="Parkhill J."/>
            <person name="Rea M.C."/>
            <person name="O'Sullivan O."/>
            <person name="Ritari J."/>
            <person name="Douillard F.P."/>
            <person name="Paul Ross R."/>
            <person name="Yang R."/>
            <person name="Briner A.E."/>
            <person name="Felis G.E."/>
            <person name="de Vos W.M."/>
            <person name="Barrangou R."/>
            <person name="Klaenhammer T.R."/>
            <person name="Caufield P.W."/>
            <person name="Cui Y."/>
            <person name="Zhang H."/>
            <person name="O'Toole P.W."/>
        </authorList>
    </citation>
    <scope>NUCLEOTIDE SEQUENCE [LARGE SCALE GENOMIC DNA]</scope>
    <source>
        <strain evidence="6 7">DSM 21115</strain>
    </source>
</reference>
<keyword evidence="1" id="KW-0444">Lipid biosynthesis</keyword>
<dbReference type="GO" id="GO:0006633">
    <property type="term" value="P:fatty acid biosynthetic process"/>
    <property type="evidence" value="ECO:0007669"/>
    <property type="project" value="InterPro"/>
</dbReference>
<dbReference type="InterPro" id="IPR011762">
    <property type="entry name" value="COA_CT_N"/>
</dbReference>
<keyword evidence="7" id="KW-1185">Reference proteome</keyword>
<dbReference type="Proteomes" id="UP000050920">
    <property type="component" value="Unassembled WGS sequence"/>
</dbReference>
<dbReference type="PROSITE" id="PS50980">
    <property type="entry name" value="COA_CT_NTER"/>
    <property type="match status" value="1"/>
</dbReference>
<keyword evidence="3" id="KW-0479">Metal-binding</keyword>
<dbReference type="Pfam" id="PF01039">
    <property type="entry name" value="Carboxyl_trans"/>
    <property type="match status" value="1"/>
</dbReference>
<dbReference type="AlphaFoldDB" id="A0A0R2N9H1"/>
<feature type="domain" description="CoA carboxyltransferase N-terminal" evidence="5">
    <location>
        <begin position="9"/>
        <end position="269"/>
    </location>
</feature>
<dbReference type="PANTHER" id="PTHR42995:SF5">
    <property type="entry name" value="ACETYL-COENZYME A CARBOXYLASE CARBOXYL TRANSFERASE SUBUNIT BETA, CHLOROPLASTIC"/>
    <property type="match status" value="1"/>
</dbReference>
<accession>A0A0R2N9H1</accession>
<dbReference type="GO" id="GO:0003989">
    <property type="term" value="F:acetyl-CoA carboxylase activity"/>
    <property type="evidence" value="ECO:0007669"/>
    <property type="project" value="InterPro"/>
</dbReference>
<dbReference type="GO" id="GO:0016740">
    <property type="term" value="F:transferase activity"/>
    <property type="evidence" value="ECO:0007669"/>
    <property type="project" value="UniProtKB-KW"/>
</dbReference>
<dbReference type="Gene3D" id="3.90.226.10">
    <property type="entry name" value="2-enoyl-CoA Hydratase, Chain A, domain 1"/>
    <property type="match status" value="1"/>
</dbReference>
<protein>
    <submittedName>
        <fullName evidence="6">Acetyl-CoA carboxylase, carboxyl transferase subunit beta</fullName>
    </submittedName>
</protein>
<dbReference type="GO" id="GO:2001295">
    <property type="term" value="P:malonyl-CoA biosynthetic process"/>
    <property type="evidence" value="ECO:0007669"/>
    <property type="project" value="TreeGrafter"/>
</dbReference>
<gene>
    <name evidence="6" type="ORF">DY78_GL002029</name>
</gene>
<dbReference type="EMBL" id="AYGX02000175">
    <property type="protein sequence ID" value="KRO22510.1"/>
    <property type="molecule type" value="Genomic_DNA"/>
</dbReference>
<evidence type="ECO:0000256" key="1">
    <source>
        <dbReference type="ARBA" id="ARBA00022516"/>
    </source>
</evidence>
<evidence type="ECO:0000256" key="3">
    <source>
        <dbReference type="ARBA" id="ARBA00022771"/>
    </source>
</evidence>
<keyword evidence="4" id="KW-0443">Lipid metabolism</keyword>
<evidence type="ECO:0000256" key="2">
    <source>
        <dbReference type="ARBA" id="ARBA00022679"/>
    </source>
</evidence>
<organism evidence="6 7">
    <name type="scientific">Lactiplantibacillus fabifermentans DSM 21115</name>
    <dbReference type="NCBI Taxonomy" id="1413187"/>
    <lineage>
        <taxon>Bacteria</taxon>
        <taxon>Bacillati</taxon>
        <taxon>Bacillota</taxon>
        <taxon>Bacilli</taxon>
        <taxon>Lactobacillales</taxon>
        <taxon>Lactobacillaceae</taxon>
        <taxon>Lactiplantibacillus</taxon>
    </lineage>
</organism>
<dbReference type="RefSeq" id="WP_024625992.1">
    <property type="nucleotide sequence ID" value="NZ_AYGX02000175.1"/>
</dbReference>
<dbReference type="GO" id="GO:0008270">
    <property type="term" value="F:zinc ion binding"/>
    <property type="evidence" value="ECO:0007669"/>
    <property type="project" value="UniProtKB-KW"/>
</dbReference>
<dbReference type="SUPFAM" id="SSF52096">
    <property type="entry name" value="ClpP/crotonase"/>
    <property type="match status" value="1"/>
</dbReference>
<evidence type="ECO:0000256" key="4">
    <source>
        <dbReference type="ARBA" id="ARBA00023098"/>
    </source>
</evidence>
<evidence type="ECO:0000313" key="6">
    <source>
        <dbReference type="EMBL" id="KRO22510.1"/>
    </source>
</evidence>
<evidence type="ECO:0000313" key="7">
    <source>
        <dbReference type="Proteomes" id="UP000050920"/>
    </source>
</evidence>
<dbReference type="InterPro" id="IPR029045">
    <property type="entry name" value="ClpP/crotonase-like_dom_sf"/>
</dbReference>
<dbReference type="InterPro" id="IPR034733">
    <property type="entry name" value="AcCoA_carboxyl_beta"/>
</dbReference>
<sequence length="269" mass="28890">MGHYPTKGTWQTCPACGRHVHHSQWGTYQQCPYCHYWRRLTAATRIEQLVDAGSFDAVSLTATTTNALQFPHYDEKLAKAAANAAGADEAVTIGWATFSAWPAMLIVMDSHFMMGTLNTTVARRIMAAIQLAEKRQVPVIIVTASGGARMQEGLYSLVGMNLILAELARLAAVPLPLITVLTDPTMGGVSASFAFKGDVILAEAGAKIGFAGARVIQQTMPVSLPVDFQTADSLLAHGQVDAVIERPQLRTTLIEILASYAYQGGPHHG</sequence>
<proteinExistence type="predicted"/>
<evidence type="ECO:0000259" key="5">
    <source>
        <dbReference type="PROSITE" id="PS50980"/>
    </source>
</evidence>
<keyword evidence="3" id="KW-0862">Zinc</keyword>
<dbReference type="PRINTS" id="PR01070">
    <property type="entry name" value="ACCCTRFRASEB"/>
</dbReference>
<dbReference type="PANTHER" id="PTHR42995">
    <property type="entry name" value="ACETYL-COENZYME A CARBOXYLASE CARBOXYL TRANSFERASE SUBUNIT BETA, CHLOROPLASTIC"/>
    <property type="match status" value="1"/>
</dbReference>